<accession>A0AAV7JGU8</accession>
<feature type="domain" description="RCC1-like" evidence="3">
    <location>
        <begin position="242"/>
        <end position="514"/>
    </location>
</feature>
<dbReference type="PANTHER" id="PTHR22870:SF408">
    <property type="entry name" value="OS09G0560450 PROTEIN"/>
    <property type="match status" value="1"/>
</dbReference>
<sequence>MQLFSIFHLMLKYSETSHLILSAIRDRMHLFSVSDLLMLSVMFDPSQDFIKHLVQQSQRSRFVPGRGLQHSASMDSLNQLTLGWNVSVSDSTYSPVRTKLGIDLADGSESQREVRPQSYFEMFIESLLWLNQKRLQDNTSSFLHNELFIQNTSKLLSNFLKLNETETNSGIQVSCGSSHAGYLLHNQVFMWTTSVDHVLSPSSFIAEDMHPLTVPLLSFLHIKVLEISCGMEHSLVRTSYGVYAWGDNRCGQLGVGDRNKRQLPTVIDSLSSKQIIAIACGEAHSLMLDSVNRVHVFGDNRYGQLGIGTKDPYQTIPFILPLPVSIVQACGGSMHSVLLSADGVVYAMGSNYYGQLGVEGLEESSEPVRVEILTEYRVLAIASGTHTCVACGRNTQLWLWGKNIGNQEIDSEVEQIEQSKSALITLDIDLKVGDQLKEVAVGISHCLLLTKNGFILSWGSNEYGQCGVGTYSHQQEPEILPINLTGVRFISISAHMNISAAIDSQNRCFVWGNIFPYSVTPSTSLTSEATLCVSPSVCSNLPSLIHHIQSEWDISILSESHNEVDELNERISDFPDFSCLGSISYGSEALESALKELYGLYSSSRISRLCHSMNNLQASAVLMEMRGDIPRALEFKFRHLVQTTTQQELLPRLTELLYIHLDSLLSQNQGAHTIRASFLNQGILLIRSAHSIFLAHSLPLESLEEVFVSRIEGLAYPLYLFIKDIIENGDSPPFSLSLCTQIILITAHNIAEGHPDPLLVLSSNEHTSITRPVNEGTIWGHIIHNLTKDLDSSESFQIDYNRVKSFYTSATDHEMVLFSCGHFYSGHEFNKTVLPKFENLISQNLPSFGKQTTQRILQHYWNEDKFNIGCPACVFINLQQIATNN</sequence>
<dbReference type="PROSITE" id="PS00626">
    <property type="entry name" value="RCC1_2"/>
    <property type="match status" value="1"/>
</dbReference>
<reference evidence="4 5" key="1">
    <citation type="journal article" date="2023" name="BMC Biol.">
        <title>The compact genome of the sponge Oopsacas minuta (Hexactinellida) is lacking key metazoan core genes.</title>
        <authorList>
            <person name="Santini S."/>
            <person name="Schenkelaars Q."/>
            <person name="Jourda C."/>
            <person name="Duchesne M."/>
            <person name="Belahbib H."/>
            <person name="Rocher C."/>
            <person name="Selva M."/>
            <person name="Riesgo A."/>
            <person name="Vervoort M."/>
            <person name="Leys S.P."/>
            <person name="Kodjabachian L."/>
            <person name="Le Bivic A."/>
            <person name="Borchiellini C."/>
            <person name="Claverie J.M."/>
            <person name="Renard E."/>
        </authorList>
    </citation>
    <scope>NUCLEOTIDE SEQUENCE [LARGE SCALE GENOMIC DNA]</scope>
    <source>
        <strain evidence="4">SPO-2</strain>
    </source>
</reference>
<evidence type="ECO:0000256" key="2">
    <source>
        <dbReference type="PROSITE-ProRule" id="PRU00235"/>
    </source>
</evidence>
<name>A0AAV7JGU8_9METZ</name>
<evidence type="ECO:0000313" key="5">
    <source>
        <dbReference type="Proteomes" id="UP001165289"/>
    </source>
</evidence>
<protein>
    <recommendedName>
        <fullName evidence="3">RCC1-like domain-containing protein</fullName>
    </recommendedName>
</protein>
<dbReference type="Gene3D" id="2.130.10.30">
    <property type="entry name" value="Regulator of chromosome condensation 1/beta-lactamase-inhibitor protein II"/>
    <property type="match status" value="2"/>
</dbReference>
<dbReference type="InterPro" id="IPR051210">
    <property type="entry name" value="Ub_ligase/GEF_domain"/>
</dbReference>
<keyword evidence="5" id="KW-1185">Reference proteome</keyword>
<dbReference type="PROSITE" id="PS50012">
    <property type="entry name" value="RCC1_3"/>
    <property type="match status" value="4"/>
</dbReference>
<feature type="repeat" description="RCC1" evidence="2">
    <location>
        <begin position="240"/>
        <end position="291"/>
    </location>
</feature>
<evidence type="ECO:0000313" key="4">
    <source>
        <dbReference type="EMBL" id="KAI6648042.1"/>
    </source>
</evidence>
<feature type="repeat" description="RCC1" evidence="2">
    <location>
        <begin position="343"/>
        <end position="394"/>
    </location>
</feature>
<dbReference type="EMBL" id="JAKMXF010000333">
    <property type="protein sequence ID" value="KAI6648042.1"/>
    <property type="molecule type" value="Genomic_DNA"/>
</dbReference>
<dbReference type="Proteomes" id="UP001165289">
    <property type="component" value="Unassembled WGS sequence"/>
</dbReference>
<comment type="caution">
    <text evidence="4">The sequence shown here is derived from an EMBL/GenBank/DDBJ whole genome shotgun (WGS) entry which is preliminary data.</text>
</comment>
<feature type="repeat" description="RCC1" evidence="2">
    <location>
        <begin position="453"/>
        <end position="505"/>
    </location>
</feature>
<dbReference type="InterPro" id="IPR000408">
    <property type="entry name" value="Reg_chr_condens"/>
</dbReference>
<feature type="repeat" description="RCC1" evidence="2">
    <location>
        <begin position="292"/>
        <end position="342"/>
    </location>
</feature>
<dbReference type="InterPro" id="IPR009091">
    <property type="entry name" value="RCC1/BLIP-II"/>
</dbReference>
<keyword evidence="1" id="KW-0677">Repeat</keyword>
<dbReference type="PANTHER" id="PTHR22870">
    <property type="entry name" value="REGULATOR OF CHROMOSOME CONDENSATION"/>
    <property type="match status" value="1"/>
</dbReference>
<evidence type="ECO:0000256" key="1">
    <source>
        <dbReference type="ARBA" id="ARBA00022737"/>
    </source>
</evidence>
<dbReference type="InterPro" id="IPR058923">
    <property type="entry name" value="RCC1-like_dom"/>
</dbReference>
<organism evidence="4 5">
    <name type="scientific">Oopsacas minuta</name>
    <dbReference type="NCBI Taxonomy" id="111878"/>
    <lineage>
        <taxon>Eukaryota</taxon>
        <taxon>Metazoa</taxon>
        <taxon>Porifera</taxon>
        <taxon>Hexactinellida</taxon>
        <taxon>Hexasterophora</taxon>
        <taxon>Lyssacinosida</taxon>
        <taxon>Leucopsacidae</taxon>
        <taxon>Oopsacas</taxon>
    </lineage>
</organism>
<evidence type="ECO:0000259" key="3">
    <source>
        <dbReference type="Pfam" id="PF25390"/>
    </source>
</evidence>
<dbReference type="AlphaFoldDB" id="A0AAV7JGU8"/>
<dbReference type="SUPFAM" id="SSF50985">
    <property type="entry name" value="RCC1/BLIP-II"/>
    <property type="match status" value="1"/>
</dbReference>
<dbReference type="PRINTS" id="PR00633">
    <property type="entry name" value="RCCNDNSATION"/>
</dbReference>
<proteinExistence type="predicted"/>
<dbReference type="Pfam" id="PF25390">
    <property type="entry name" value="WD40_RLD"/>
    <property type="match status" value="1"/>
</dbReference>
<gene>
    <name evidence="4" type="ORF">LOD99_8244</name>
</gene>